<keyword evidence="3" id="KW-1185">Reference proteome</keyword>
<proteinExistence type="predicted"/>
<protein>
    <submittedName>
        <fullName evidence="2">Uncharacterized protein</fullName>
    </submittedName>
</protein>
<feature type="transmembrane region" description="Helical" evidence="1">
    <location>
        <begin position="7"/>
        <end position="29"/>
    </location>
</feature>
<dbReference type="Proteomes" id="UP001597024">
    <property type="component" value="Unassembled WGS sequence"/>
</dbReference>
<name>A0ABW3DJ01_9ACTN</name>
<keyword evidence="1" id="KW-1133">Transmembrane helix</keyword>
<accession>A0ABW3DJ01</accession>
<keyword evidence="1" id="KW-0472">Membrane</keyword>
<organism evidence="2 3">
    <name type="scientific">Streptosporangium algeriense</name>
    <dbReference type="NCBI Taxonomy" id="1682748"/>
    <lineage>
        <taxon>Bacteria</taxon>
        <taxon>Bacillati</taxon>
        <taxon>Actinomycetota</taxon>
        <taxon>Actinomycetes</taxon>
        <taxon>Streptosporangiales</taxon>
        <taxon>Streptosporangiaceae</taxon>
        <taxon>Streptosporangium</taxon>
    </lineage>
</organism>
<sequence length="86" mass="9781">MADLLSALFAVYVFIAILGGGAFLLKAAAMPSVTRYYFEHEMQDKFSPWVRFFMALAMMSVLWPLAATSIGIQKWWSPEAKRRKDS</sequence>
<reference evidence="3" key="1">
    <citation type="journal article" date="2019" name="Int. J. Syst. Evol. Microbiol.">
        <title>The Global Catalogue of Microorganisms (GCM) 10K type strain sequencing project: providing services to taxonomists for standard genome sequencing and annotation.</title>
        <authorList>
            <consortium name="The Broad Institute Genomics Platform"/>
            <consortium name="The Broad Institute Genome Sequencing Center for Infectious Disease"/>
            <person name="Wu L."/>
            <person name="Ma J."/>
        </authorList>
    </citation>
    <scope>NUCLEOTIDE SEQUENCE [LARGE SCALE GENOMIC DNA]</scope>
    <source>
        <strain evidence="3">CCUG 62974</strain>
    </source>
</reference>
<gene>
    <name evidence="2" type="ORF">ACFQ08_04055</name>
</gene>
<evidence type="ECO:0000256" key="1">
    <source>
        <dbReference type="SAM" id="Phobius"/>
    </source>
</evidence>
<feature type="transmembrane region" description="Helical" evidence="1">
    <location>
        <begin position="49"/>
        <end position="72"/>
    </location>
</feature>
<evidence type="ECO:0000313" key="3">
    <source>
        <dbReference type="Proteomes" id="UP001597024"/>
    </source>
</evidence>
<dbReference type="EMBL" id="JBHTHX010000066">
    <property type="protein sequence ID" value="MFD0883729.1"/>
    <property type="molecule type" value="Genomic_DNA"/>
</dbReference>
<comment type="caution">
    <text evidence="2">The sequence shown here is derived from an EMBL/GenBank/DDBJ whole genome shotgun (WGS) entry which is preliminary data.</text>
</comment>
<evidence type="ECO:0000313" key="2">
    <source>
        <dbReference type="EMBL" id="MFD0883729.1"/>
    </source>
</evidence>
<keyword evidence="1" id="KW-0812">Transmembrane</keyword>